<organism evidence="3 4">
    <name type="scientific">Mycolicibacterium alvei</name>
    <dbReference type="NCBI Taxonomy" id="67081"/>
    <lineage>
        <taxon>Bacteria</taxon>
        <taxon>Bacillati</taxon>
        <taxon>Actinomycetota</taxon>
        <taxon>Actinomycetes</taxon>
        <taxon>Mycobacteriales</taxon>
        <taxon>Mycobacteriaceae</taxon>
        <taxon>Mycolicibacterium</taxon>
    </lineage>
</organism>
<dbReference type="AlphaFoldDB" id="A0A6N4UNI3"/>
<name>A0A6N4UNI3_9MYCO</name>
<reference evidence="3 4" key="1">
    <citation type="journal article" date="2019" name="Emerg. Microbes Infect.">
        <title>Comprehensive subspecies identification of 175 nontuberculous mycobacteria species based on 7547 genomic profiles.</title>
        <authorList>
            <person name="Matsumoto Y."/>
            <person name="Kinjo T."/>
            <person name="Motooka D."/>
            <person name="Nabeya D."/>
            <person name="Jung N."/>
            <person name="Uechi K."/>
            <person name="Horii T."/>
            <person name="Iida T."/>
            <person name="Fujita J."/>
            <person name="Nakamura S."/>
        </authorList>
    </citation>
    <scope>NUCLEOTIDE SEQUENCE [LARGE SCALE GENOMIC DNA]</scope>
    <source>
        <strain evidence="3 4">JCM 12272</strain>
    </source>
</reference>
<keyword evidence="4" id="KW-1185">Reference proteome</keyword>
<feature type="compositionally biased region" description="Pro residues" evidence="1">
    <location>
        <begin position="1"/>
        <end position="11"/>
    </location>
</feature>
<feature type="transmembrane region" description="Helical" evidence="2">
    <location>
        <begin position="54"/>
        <end position="74"/>
    </location>
</feature>
<accession>A0A6N4UNI3</accession>
<dbReference type="KEGG" id="malv:MALV_05480"/>
<feature type="transmembrane region" description="Helical" evidence="2">
    <location>
        <begin position="86"/>
        <end position="109"/>
    </location>
</feature>
<sequence>MTNAEPAPPTVGPDAGEVRSEPETVAISPSTQQRVWTMPKSPVTRQHADEAGRIARNAVTAIIAFLADIARYVARSVRQLSVAIEAVPPAVRMVTAVGVTVLLGIVGAIAMQNSLGLACIVVVIPVCSFALGALAHRWYGGLGIQPAPRSEGRVASVPDLQRSIEYVDKKLALALNAFGAERQQHAMIALFQAKTAVELTLGTEQDTASPLDALPAVGDHDARPRIRVGSASTSLRENSSLAAS</sequence>
<evidence type="ECO:0000313" key="4">
    <source>
        <dbReference type="Proteomes" id="UP000466906"/>
    </source>
</evidence>
<evidence type="ECO:0000256" key="1">
    <source>
        <dbReference type="SAM" id="MobiDB-lite"/>
    </source>
</evidence>
<feature type="region of interest" description="Disordered" evidence="1">
    <location>
        <begin position="1"/>
        <end position="22"/>
    </location>
</feature>
<dbReference type="EMBL" id="AP022565">
    <property type="protein sequence ID" value="BBX25423.1"/>
    <property type="molecule type" value="Genomic_DNA"/>
</dbReference>
<protein>
    <submittedName>
        <fullName evidence="3">Uncharacterized protein</fullName>
    </submittedName>
</protein>
<feature type="transmembrane region" description="Helical" evidence="2">
    <location>
        <begin position="115"/>
        <end position="135"/>
    </location>
</feature>
<keyword evidence="2" id="KW-0472">Membrane</keyword>
<dbReference type="RefSeq" id="WP_235682921.1">
    <property type="nucleotide sequence ID" value="NZ_AP022565.1"/>
</dbReference>
<proteinExistence type="predicted"/>
<keyword evidence="2" id="KW-1133">Transmembrane helix</keyword>
<gene>
    <name evidence="3" type="ORF">MALV_05480</name>
</gene>
<keyword evidence="2" id="KW-0812">Transmembrane</keyword>
<evidence type="ECO:0000256" key="2">
    <source>
        <dbReference type="SAM" id="Phobius"/>
    </source>
</evidence>
<evidence type="ECO:0000313" key="3">
    <source>
        <dbReference type="EMBL" id="BBX25423.1"/>
    </source>
</evidence>
<dbReference type="Proteomes" id="UP000466906">
    <property type="component" value="Chromosome"/>
</dbReference>